<feature type="domain" description="Histidine kinase" evidence="16">
    <location>
        <begin position="229"/>
        <end position="443"/>
    </location>
</feature>
<comment type="catalytic activity">
    <reaction evidence="1 14">
        <text>ATP + protein L-histidine = ADP + protein N-phospho-L-histidine.</text>
        <dbReference type="EC" id="2.7.13.3"/>
    </reaction>
</comment>
<accession>A0ABU5I9C6</accession>
<dbReference type="PROSITE" id="PS50885">
    <property type="entry name" value="HAMP"/>
    <property type="match status" value="1"/>
</dbReference>
<evidence type="ECO:0000256" key="13">
    <source>
        <dbReference type="ARBA" id="ARBA00023136"/>
    </source>
</evidence>
<keyword evidence="4 14" id="KW-0997">Cell inner membrane</keyword>
<evidence type="ECO:0000256" key="1">
    <source>
        <dbReference type="ARBA" id="ARBA00000085"/>
    </source>
</evidence>
<keyword evidence="3 14" id="KW-1003">Cell membrane</keyword>
<evidence type="ECO:0000256" key="9">
    <source>
        <dbReference type="ARBA" id="ARBA00022777"/>
    </source>
</evidence>
<dbReference type="CDD" id="cd00082">
    <property type="entry name" value="HisKA"/>
    <property type="match status" value="1"/>
</dbReference>
<dbReference type="NCBIfam" id="TIGR01386">
    <property type="entry name" value="cztS_silS_copS"/>
    <property type="match status" value="1"/>
</dbReference>
<keyword evidence="9 14" id="KW-0418">Kinase</keyword>
<feature type="transmembrane region" description="Helical" evidence="14">
    <location>
        <begin position="144"/>
        <end position="167"/>
    </location>
</feature>
<dbReference type="InterPro" id="IPR003594">
    <property type="entry name" value="HATPase_dom"/>
</dbReference>
<evidence type="ECO:0000259" key="16">
    <source>
        <dbReference type="PROSITE" id="PS50109"/>
    </source>
</evidence>
<dbReference type="PROSITE" id="PS50109">
    <property type="entry name" value="HIS_KIN"/>
    <property type="match status" value="1"/>
</dbReference>
<sequence length="452" mass="49458">MKRAPARSLVWRLSVWSALQSLMGLTLVAMGVYLATAWSLSIREQETLEQRQAVVEHLIEEAIANADLVTLRHKLDDFFVSTTGIGLRLELPDGKPLYERAMQGNHGHTRAARFEQRWPLDFQGSIRGALTLDTSLDDSLLERLAAILVVSALGGATLISLTGSVLVRRSLMPVLALSRQIRSIGPAGLHGRLDGIDQPEELQPVVEQFNALLQRLEQAYAQLEAFNADVAHELRTPLAALIGHSEVALSRHRSVQELQEVIGNNLDDLRRLSGIVNDMLFLSKADRGARARRLPLPSVARIVNEVVEFHDAALHEAGLQVRLTGDASGAFDAALLRRGLSNLLANATRYASPGSTVEVDITMPSHDLLQLVVSNTGKDIGREHLPRLFDRFYRVEASREHSDVNHGLGLAIVAAIARMHDGQTFVDSHSGRTSIGLRLPAIAVASSPSRQL</sequence>
<keyword evidence="8 14" id="KW-0547">Nucleotide-binding</keyword>
<dbReference type="GO" id="GO:0004673">
    <property type="term" value="F:protein histidine kinase activity"/>
    <property type="evidence" value="ECO:0007669"/>
    <property type="project" value="UniProtKB-EC"/>
</dbReference>
<dbReference type="Proteomes" id="UP001293718">
    <property type="component" value="Unassembled WGS sequence"/>
</dbReference>
<comment type="subcellular location">
    <subcellularLocation>
        <location evidence="2 14">Cell inner membrane</location>
    </subcellularLocation>
</comment>
<keyword evidence="15" id="KW-0175">Coiled coil</keyword>
<evidence type="ECO:0000256" key="3">
    <source>
        <dbReference type="ARBA" id="ARBA00022475"/>
    </source>
</evidence>
<dbReference type="InterPro" id="IPR003660">
    <property type="entry name" value="HAMP_dom"/>
</dbReference>
<dbReference type="Pfam" id="PF00512">
    <property type="entry name" value="HisKA"/>
    <property type="match status" value="1"/>
</dbReference>
<dbReference type="PANTHER" id="PTHR45436">
    <property type="entry name" value="SENSOR HISTIDINE KINASE YKOH"/>
    <property type="match status" value="1"/>
</dbReference>
<dbReference type="InterPro" id="IPR003661">
    <property type="entry name" value="HisK_dim/P_dom"/>
</dbReference>
<proteinExistence type="predicted"/>
<dbReference type="InterPro" id="IPR005467">
    <property type="entry name" value="His_kinase_dom"/>
</dbReference>
<organism evidence="18 19">
    <name type="scientific">Azohydromonas lata</name>
    <dbReference type="NCBI Taxonomy" id="45677"/>
    <lineage>
        <taxon>Bacteria</taxon>
        <taxon>Pseudomonadati</taxon>
        <taxon>Pseudomonadota</taxon>
        <taxon>Betaproteobacteria</taxon>
        <taxon>Burkholderiales</taxon>
        <taxon>Sphaerotilaceae</taxon>
        <taxon>Azohydromonas</taxon>
    </lineage>
</organism>
<keyword evidence="10 14" id="KW-0067">ATP-binding</keyword>
<comment type="caution">
    <text evidence="18">The sequence shown here is derived from an EMBL/GenBank/DDBJ whole genome shotgun (WGS) entry which is preliminary data.</text>
</comment>
<evidence type="ECO:0000256" key="5">
    <source>
        <dbReference type="ARBA" id="ARBA00022553"/>
    </source>
</evidence>
<evidence type="ECO:0000259" key="17">
    <source>
        <dbReference type="PROSITE" id="PS50885"/>
    </source>
</evidence>
<dbReference type="InterPro" id="IPR036890">
    <property type="entry name" value="HATPase_C_sf"/>
</dbReference>
<dbReference type="EMBL" id="JAXOJX010000003">
    <property type="protein sequence ID" value="MDZ5455702.1"/>
    <property type="molecule type" value="Genomic_DNA"/>
</dbReference>
<keyword evidence="6 14" id="KW-0808">Transferase</keyword>
<keyword evidence="7 14" id="KW-0812">Transmembrane</keyword>
<name>A0ABU5I9C6_9BURK</name>
<protein>
    <recommendedName>
        <fullName evidence="14">Sensor protein</fullName>
        <ecNumber evidence="14">2.7.13.3</ecNumber>
    </recommendedName>
</protein>
<dbReference type="InterPro" id="IPR004358">
    <property type="entry name" value="Sig_transdc_His_kin-like_C"/>
</dbReference>
<dbReference type="SMART" id="SM00388">
    <property type="entry name" value="HisKA"/>
    <property type="match status" value="1"/>
</dbReference>
<dbReference type="PRINTS" id="PR00344">
    <property type="entry name" value="BCTRLSENSOR"/>
</dbReference>
<evidence type="ECO:0000256" key="7">
    <source>
        <dbReference type="ARBA" id="ARBA00022692"/>
    </source>
</evidence>
<dbReference type="SUPFAM" id="SSF47384">
    <property type="entry name" value="Homodimeric domain of signal transducing histidine kinase"/>
    <property type="match status" value="1"/>
</dbReference>
<dbReference type="Pfam" id="PF02518">
    <property type="entry name" value="HATPase_c"/>
    <property type="match status" value="1"/>
</dbReference>
<dbReference type="Gene3D" id="6.10.340.10">
    <property type="match status" value="1"/>
</dbReference>
<gene>
    <name evidence="18" type="ORF">SM757_03855</name>
</gene>
<evidence type="ECO:0000256" key="11">
    <source>
        <dbReference type="ARBA" id="ARBA00022989"/>
    </source>
</evidence>
<evidence type="ECO:0000256" key="12">
    <source>
        <dbReference type="ARBA" id="ARBA00023012"/>
    </source>
</evidence>
<evidence type="ECO:0000256" key="15">
    <source>
        <dbReference type="SAM" id="Coils"/>
    </source>
</evidence>
<dbReference type="SMART" id="SM00387">
    <property type="entry name" value="HATPase_c"/>
    <property type="match status" value="1"/>
</dbReference>
<evidence type="ECO:0000256" key="2">
    <source>
        <dbReference type="ARBA" id="ARBA00004533"/>
    </source>
</evidence>
<comment type="function">
    <text evidence="14">Member of a two-component regulatory system.</text>
</comment>
<dbReference type="SUPFAM" id="SSF55874">
    <property type="entry name" value="ATPase domain of HSP90 chaperone/DNA topoisomerase II/histidine kinase"/>
    <property type="match status" value="1"/>
</dbReference>
<dbReference type="PANTHER" id="PTHR45436:SF9">
    <property type="entry name" value="SENSOR PROTEIN"/>
    <property type="match status" value="1"/>
</dbReference>
<dbReference type="RefSeq" id="WP_029001664.1">
    <property type="nucleotide sequence ID" value="NZ_JAXOJX010000003.1"/>
</dbReference>
<evidence type="ECO:0000256" key="10">
    <source>
        <dbReference type="ARBA" id="ARBA00022840"/>
    </source>
</evidence>
<dbReference type="InterPro" id="IPR036097">
    <property type="entry name" value="HisK_dim/P_sf"/>
</dbReference>
<reference evidence="18 19" key="1">
    <citation type="submission" date="2023-11" db="EMBL/GenBank/DDBJ databases">
        <title>Draft genome of Azohydromonas lata strain H1 (DSM1123), a polyhydroxyalkanoate producer.</title>
        <authorList>
            <person name="Traversa D."/>
            <person name="D'Addabbo P."/>
            <person name="Pazzani C."/>
            <person name="Manzari C."/>
            <person name="Chiara M."/>
            <person name="Scrascia M."/>
        </authorList>
    </citation>
    <scope>NUCLEOTIDE SEQUENCE [LARGE SCALE GENOMIC DNA]</scope>
    <source>
        <strain evidence="18 19">H1</strain>
    </source>
</reference>
<evidence type="ECO:0000256" key="6">
    <source>
        <dbReference type="ARBA" id="ARBA00022679"/>
    </source>
</evidence>
<keyword evidence="5" id="KW-0597">Phosphoprotein</keyword>
<dbReference type="InterPro" id="IPR006290">
    <property type="entry name" value="CztS_silS_copS"/>
</dbReference>
<keyword evidence="19" id="KW-1185">Reference proteome</keyword>
<feature type="domain" description="HAMP" evidence="17">
    <location>
        <begin position="168"/>
        <end position="221"/>
    </location>
</feature>
<evidence type="ECO:0000256" key="4">
    <source>
        <dbReference type="ARBA" id="ARBA00022519"/>
    </source>
</evidence>
<evidence type="ECO:0000256" key="14">
    <source>
        <dbReference type="RuleBase" id="RU364088"/>
    </source>
</evidence>
<keyword evidence="13 14" id="KW-0472">Membrane</keyword>
<dbReference type="Gene3D" id="3.30.565.10">
    <property type="entry name" value="Histidine kinase-like ATPase, C-terminal domain"/>
    <property type="match status" value="1"/>
</dbReference>
<evidence type="ECO:0000256" key="8">
    <source>
        <dbReference type="ARBA" id="ARBA00022741"/>
    </source>
</evidence>
<dbReference type="Gene3D" id="1.10.287.130">
    <property type="match status" value="1"/>
</dbReference>
<dbReference type="EC" id="2.7.13.3" evidence="14"/>
<keyword evidence="11 14" id="KW-1133">Transmembrane helix</keyword>
<evidence type="ECO:0000313" key="18">
    <source>
        <dbReference type="EMBL" id="MDZ5455702.1"/>
    </source>
</evidence>
<feature type="coiled-coil region" evidence="15">
    <location>
        <begin position="206"/>
        <end position="233"/>
    </location>
</feature>
<feature type="transmembrane region" description="Helical" evidence="14">
    <location>
        <begin position="21"/>
        <end position="40"/>
    </location>
</feature>
<dbReference type="InterPro" id="IPR050428">
    <property type="entry name" value="TCS_sensor_his_kinase"/>
</dbReference>
<keyword evidence="12 14" id="KW-0902">Two-component regulatory system</keyword>
<evidence type="ECO:0000313" key="19">
    <source>
        <dbReference type="Proteomes" id="UP001293718"/>
    </source>
</evidence>